<proteinExistence type="predicted"/>
<dbReference type="AlphaFoldDB" id="A0A7L1GAI2"/>
<comment type="caution">
    <text evidence="2">The sequence shown here is derived from an EMBL/GenBank/DDBJ whole genome shotgun (WGS) entry which is preliminary data.</text>
</comment>
<evidence type="ECO:0000256" key="1">
    <source>
        <dbReference type="SAM" id="MobiDB-lite"/>
    </source>
</evidence>
<keyword evidence="3" id="KW-1185">Reference proteome</keyword>
<dbReference type="OrthoDB" id="9884289at2759"/>
<feature type="non-terminal residue" evidence="2">
    <location>
        <position position="1"/>
    </location>
</feature>
<name>A0A7L1GAI2_9PICI</name>
<dbReference type="InterPro" id="IPR007455">
    <property type="entry name" value="Serglycin"/>
</dbReference>
<accession>A0A7L1GAI2</accession>
<reference evidence="2 3" key="1">
    <citation type="submission" date="2019-09" db="EMBL/GenBank/DDBJ databases">
        <title>Bird 10,000 Genomes (B10K) Project - Family phase.</title>
        <authorList>
            <person name="Zhang G."/>
        </authorList>
    </citation>
    <scope>NUCLEOTIDE SEQUENCE [LARGE SCALE GENOMIC DNA]</scope>
    <source>
        <strain evidence="2">B10K-DU-001-78</strain>
        <tissue evidence="2">Muscle</tissue>
    </source>
</reference>
<evidence type="ECO:0000313" key="3">
    <source>
        <dbReference type="Proteomes" id="UP000557230"/>
    </source>
</evidence>
<dbReference type="Proteomes" id="UP000557230">
    <property type="component" value="Unassembled WGS sequence"/>
</dbReference>
<protein>
    <submittedName>
        <fullName evidence="2">SRGN protein</fullName>
    </submittedName>
</protein>
<feature type="non-terminal residue" evidence="2">
    <location>
        <position position="83"/>
    </location>
</feature>
<organism evidence="2 3">
    <name type="scientific">Indicator maculatus</name>
    <name type="common">spotted honeyguide</name>
    <dbReference type="NCBI Taxonomy" id="545262"/>
    <lineage>
        <taxon>Eukaryota</taxon>
        <taxon>Metazoa</taxon>
        <taxon>Chordata</taxon>
        <taxon>Craniata</taxon>
        <taxon>Vertebrata</taxon>
        <taxon>Euteleostomi</taxon>
        <taxon>Archelosauria</taxon>
        <taxon>Archosauria</taxon>
        <taxon>Dinosauria</taxon>
        <taxon>Saurischia</taxon>
        <taxon>Theropoda</taxon>
        <taxon>Coelurosauria</taxon>
        <taxon>Aves</taxon>
        <taxon>Neognathae</taxon>
        <taxon>Neoaves</taxon>
        <taxon>Telluraves</taxon>
        <taxon>Coraciimorphae</taxon>
        <taxon>Piciformes</taxon>
        <taxon>Indicatoridae</taxon>
        <taxon>Indicator</taxon>
    </lineage>
</organism>
<dbReference type="EMBL" id="VXBD01004343">
    <property type="protein sequence ID" value="NXN10049.1"/>
    <property type="molecule type" value="Genomic_DNA"/>
</dbReference>
<evidence type="ECO:0000313" key="2">
    <source>
        <dbReference type="EMBL" id="NXN10049.1"/>
    </source>
</evidence>
<dbReference type="Pfam" id="PF04360">
    <property type="entry name" value="Serglycin"/>
    <property type="match status" value="1"/>
</dbReference>
<feature type="region of interest" description="Disordered" evidence="1">
    <location>
        <begin position="59"/>
        <end position="83"/>
    </location>
</feature>
<sequence>APMEKARYKRVGCRPDAWSANCIEEQGPWLYVPANGANRIRPPMADPSPMKLQQELSKVFPLSDDESSSGSDTAMEAEPASGS</sequence>
<gene>
    <name evidence="2" type="primary">Srgn</name>
    <name evidence="2" type="ORF">INDMAC_R13148</name>
</gene>